<feature type="compositionally biased region" description="Low complexity" evidence="1">
    <location>
        <begin position="635"/>
        <end position="647"/>
    </location>
</feature>
<evidence type="ECO:0000256" key="1">
    <source>
        <dbReference type="SAM" id="MobiDB-lite"/>
    </source>
</evidence>
<dbReference type="EMBL" id="CP098502">
    <property type="protein sequence ID" value="UTI65612.1"/>
    <property type="molecule type" value="Genomic_DNA"/>
</dbReference>
<dbReference type="Pfam" id="PF16510">
    <property type="entry name" value="P22_portal"/>
    <property type="match status" value="1"/>
</dbReference>
<evidence type="ECO:0000313" key="3">
    <source>
        <dbReference type="Proteomes" id="UP001056035"/>
    </source>
</evidence>
<feature type="region of interest" description="Disordered" evidence="1">
    <location>
        <begin position="626"/>
        <end position="668"/>
    </location>
</feature>
<proteinExistence type="predicted"/>
<evidence type="ECO:0008006" key="4">
    <source>
        <dbReference type="Google" id="ProtNLM"/>
    </source>
</evidence>
<feature type="compositionally biased region" description="Pro residues" evidence="1">
    <location>
        <begin position="648"/>
        <end position="668"/>
    </location>
</feature>
<keyword evidence="3" id="KW-1185">Reference proteome</keyword>
<dbReference type="InterPro" id="IPR032427">
    <property type="entry name" value="P22_portal"/>
</dbReference>
<protein>
    <recommendedName>
        <fullName evidence="4">Portal protein</fullName>
    </recommendedName>
</protein>
<dbReference type="RefSeq" id="WP_254572291.1">
    <property type="nucleotide sequence ID" value="NZ_CP098502.1"/>
</dbReference>
<reference evidence="2 3" key="1">
    <citation type="submission" date="2022-06" db="EMBL/GenBank/DDBJ databases">
        <title>Paraconexibacter antarcticus.</title>
        <authorList>
            <person name="Kim C.S."/>
        </authorList>
    </citation>
    <scope>NUCLEOTIDE SEQUENCE [LARGE SCALE GENOMIC DNA]</scope>
    <source>
        <strain evidence="2 3">02-257</strain>
    </source>
</reference>
<name>A0ABY5DXK1_9ACTN</name>
<organism evidence="2 3">
    <name type="scientific">Paraconexibacter antarcticus</name>
    <dbReference type="NCBI Taxonomy" id="2949664"/>
    <lineage>
        <taxon>Bacteria</taxon>
        <taxon>Bacillati</taxon>
        <taxon>Actinomycetota</taxon>
        <taxon>Thermoleophilia</taxon>
        <taxon>Solirubrobacterales</taxon>
        <taxon>Paraconexibacteraceae</taxon>
        <taxon>Paraconexibacter</taxon>
    </lineage>
</organism>
<sequence>MPQIDSTVADLDALLLAAESARRPFEPQVFLNLAFYTGDQWVAWDGTQVFEPELEDWRAKVVDNRIQPAVLTEVAKMTKERPNWEVLLNSQADEDISGARFAEMAMKDAWRTFDMARKLRGSVLASRVMTASYWKIWWDSSAGKSTKALVYADDHPQAGKVARAKSSGAPLRPDALGSMPPEMAAMLTPKTIAMGEIRVDPKNFFEIAVDPMATDEGIASAGYIVEKAVFSQDYCREHFSDFYDQLNFDQSPTAGIGKGRMAFSRFMGSGMATQHQAQGAEIREYWSKDKHTIWTKDGLLLLEEANPYPRLPYFMFRGRPVPGQFVPDCTVTQLIPRQISLNRIESQLEENAERIGNPPLLSPSSIDDEDFPWMGLPGEKVIYNDTGSPGAVPQFMRVPEMPGYIQNLVPSIEKSMMEISGQHEVSGANVPQGVTAASAIQLLQEADDTRLGPDISEMDNTLSEAGSMMLWLMDRFYNDERFLRVAGDEGMWDVQSFKGKMLNGHTQIQAQTGSGLPQSTAAKQAALSQLAMMFTQNGQAIPDRAWRKILAEYQIGGLDQFFANSTRDSRQVLEENRKMAQPDAEDLPINNYDNDDAHIEEHEDFQKTAQYSQLPLLNREIIETHVQAHRDRRGQLQAAQQQAGIPPAAGPPGAPAGSPPPPGPMPPS</sequence>
<evidence type="ECO:0000313" key="2">
    <source>
        <dbReference type="EMBL" id="UTI65612.1"/>
    </source>
</evidence>
<dbReference type="Proteomes" id="UP001056035">
    <property type="component" value="Chromosome"/>
</dbReference>
<accession>A0ABY5DXK1</accession>
<gene>
    <name evidence="2" type="ORF">NBH00_05225</name>
</gene>